<organism evidence="5 6">
    <name type="scientific">Popillia japonica</name>
    <name type="common">Japanese beetle</name>
    <dbReference type="NCBI Taxonomy" id="7064"/>
    <lineage>
        <taxon>Eukaryota</taxon>
        <taxon>Metazoa</taxon>
        <taxon>Ecdysozoa</taxon>
        <taxon>Arthropoda</taxon>
        <taxon>Hexapoda</taxon>
        <taxon>Insecta</taxon>
        <taxon>Pterygota</taxon>
        <taxon>Neoptera</taxon>
        <taxon>Endopterygota</taxon>
        <taxon>Coleoptera</taxon>
        <taxon>Polyphaga</taxon>
        <taxon>Scarabaeiformia</taxon>
        <taxon>Scarabaeidae</taxon>
        <taxon>Rutelinae</taxon>
        <taxon>Popillia</taxon>
    </lineage>
</organism>
<dbReference type="Gene3D" id="3.15.10.30">
    <property type="entry name" value="Haemolymph juvenile hormone binding protein"/>
    <property type="match status" value="1"/>
</dbReference>
<feature type="chain" id="PRO_5043889598" evidence="4">
    <location>
        <begin position="22"/>
        <end position="254"/>
    </location>
</feature>
<dbReference type="SMART" id="SM00700">
    <property type="entry name" value="JHBP"/>
    <property type="match status" value="1"/>
</dbReference>
<dbReference type="GO" id="GO:0007623">
    <property type="term" value="P:circadian rhythm"/>
    <property type="evidence" value="ECO:0007669"/>
    <property type="project" value="UniProtKB-ARBA"/>
</dbReference>
<dbReference type="GO" id="GO:0005615">
    <property type="term" value="C:extracellular space"/>
    <property type="evidence" value="ECO:0007669"/>
    <property type="project" value="TreeGrafter"/>
</dbReference>
<proteinExistence type="inferred from homology"/>
<dbReference type="InterPro" id="IPR038606">
    <property type="entry name" value="To_sf"/>
</dbReference>
<evidence type="ECO:0000256" key="4">
    <source>
        <dbReference type="SAM" id="SignalP"/>
    </source>
</evidence>
<evidence type="ECO:0000256" key="2">
    <source>
        <dbReference type="ARBA" id="ARBA00023108"/>
    </source>
</evidence>
<dbReference type="AlphaFoldDB" id="A0AAW1JC44"/>
<evidence type="ECO:0000313" key="6">
    <source>
        <dbReference type="Proteomes" id="UP001458880"/>
    </source>
</evidence>
<protein>
    <submittedName>
        <fullName evidence="5">Hemolymph juvenile hormone binding protein (JHBP)</fullName>
    </submittedName>
</protein>
<evidence type="ECO:0000256" key="1">
    <source>
        <dbReference type="ARBA" id="ARBA00022729"/>
    </source>
</evidence>
<dbReference type="Pfam" id="PF06585">
    <property type="entry name" value="JHBP"/>
    <property type="match status" value="1"/>
</dbReference>
<reference evidence="5 6" key="1">
    <citation type="journal article" date="2024" name="BMC Genomics">
        <title>De novo assembly and annotation of Popillia japonica's genome with initial clues to its potential as an invasive pest.</title>
        <authorList>
            <person name="Cucini C."/>
            <person name="Boschi S."/>
            <person name="Funari R."/>
            <person name="Cardaioli E."/>
            <person name="Iannotti N."/>
            <person name="Marturano G."/>
            <person name="Paoli F."/>
            <person name="Bruttini M."/>
            <person name="Carapelli A."/>
            <person name="Frati F."/>
            <person name="Nardi F."/>
        </authorList>
    </citation>
    <scope>NUCLEOTIDE SEQUENCE [LARGE SCALE GENOMIC DNA]</scope>
    <source>
        <strain evidence="5">DMR45628</strain>
    </source>
</reference>
<comment type="similarity">
    <text evidence="3">Belongs to the TO family.</text>
</comment>
<evidence type="ECO:0000313" key="5">
    <source>
        <dbReference type="EMBL" id="KAK9700682.1"/>
    </source>
</evidence>
<dbReference type="PANTHER" id="PTHR11008">
    <property type="entry name" value="PROTEIN TAKEOUT-LIKE PROTEIN"/>
    <property type="match status" value="1"/>
</dbReference>
<dbReference type="InterPro" id="IPR010562">
    <property type="entry name" value="Haemolymph_juvenile_hormone-bd"/>
</dbReference>
<dbReference type="Proteomes" id="UP001458880">
    <property type="component" value="Unassembled WGS sequence"/>
</dbReference>
<keyword evidence="6" id="KW-1185">Reference proteome</keyword>
<dbReference type="PANTHER" id="PTHR11008:SF31">
    <property type="entry name" value="PROTEIN TAKEOUT-LIKE PROTEIN"/>
    <property type="match status" value="1"/>
</dbReference>
<dbReference type="EMBL" id="JASPKY010000432">
    <property type="protein sequence ID" value="KAK9700682.1"/>
    <property type="molecule type" value="Genomic_DNA"/>
</dbReference>
<gene>
    <name evidence="5" type="ORF">QE152_g31092</name>
</gene>
<name>A0AAW1JC44_POPJA</name>
<feature type="signal peptide" evidence="4">
    <location>
        <begin position="1"/>
        <end position="21"/>
    </location>
</feature>
<comment type="caution">
    <text evidence="5">The sequence shown here is derived from an EMBL/GenBank/DDBJ whole genome shotgun (WGS) entry which is preliminary data.</text>
</comment>
<evidence type="ECO:0000256" key="3">
    <source>
        <dbReference type="ARBA" id="ARBA00060902"/>
    </source>
</evidence>
<accession>A0AAW1JC44</accession>
<keyword evidence="1 4" id="KW-0732">Signal</keyword>
<dbReference type="FunFam" id="3.15.10.30:FF:000001">
    <property type="entry name" value="Takeout-like protein 1"/>
    <property type="match status" value="1"/>
</dbReference>
<sequence length="254" mass="28378">MLKLVLTVGIFVLTGENFVRGQRGEFYYIKPCHKHDPNVNKCLQKAANYLLAHLRRGIPELNLTPPEPITIDEIGLALGSGPDGYRATFRDIKAYGISNLTITAVRSDIPTCQFQLSFAVPKISARAQFESSGILILVPASGGGDYWGEYGGARAKVYVKCVPVQKHGRTYLKLEQMKFDFSVKDIKMGVENVHNSNSIIQAALNLFINTNAHDIVKEMKPDLIKKLLMLISNFVQGLFDNIPYDQWIIGDDYN</sequence>
<keyword evidence="2" id="KW-0090">Biological rhythms</keyword>